<dbReference type="InterPro" id="IPR000182">
    <property type="entry name" value="GNAT_dom"/>
</dbReference>
<dbReference type="InterPro" id="IPR016181">
    <property type="entry name" value="Acyl_CoA_acyltransferase"/>
</dbReference>
<dbReference type="EMBL" id="UFXS01000001">
    <property type="protein sequence ID" value="STD52834.1"/>
    <property type="molecule type" value="Genomic_DNA"/>
</dbReference>
<dbReference type="Gene3D" id="3.40.630.30">
    <property type="match status" value="1"/>
</dbReference>
<keyword evidence="2" id="KW-0808">Transferase</keyword>
<reference evidence="2 3" key="1">
    <citation type="submission" date="2018-06" db="EMBL/GenBank/DDBJ databases">
        <authorList>
            <consortium name="Pathogen Informatics"/>
            <person name="Doyle S."/>
        </authorList>
    </citation>
    <scope>NUCLEOTIDE SEQUENCE [LARGE SCALE GENOMIC DNA]</scope>
    <source>
        <strain evidence="2 3">NCTC13456</strain>
    </source>
</reference>
<protein>
    <submittedName>
        <fullName evidence="2">Putative acetyltransferase</fullName>
    </submittedName>
</protein>
<proteinExistence type="predicted"/>
<sequence length="141" mass="16842">MIKIVESRNDDYLALQELFLQSRRKTFLWTDTSRYKLSDFDESTKNEYILVAFVDEILVGFVSVWLIDNFIHHLYVDEQYHNQSIGSELLNKVIEKVGYPIRLKCDEKNTKALRFYKQKGFIEKEKKAFENGFYLLLELDV</sequence>
<dbReference type="Pfam" id="PF00583">
    <property type="entry name" value="Acetyltransf_1"/>
    <property type="match status" value="1"/>
</dbReference>
<evidence type="ECO:0000313" key="3">
    <source>
        <dbReference type="Proteomes" id="UP000254737"/>
    </source>
</evidence>
<dbReference type="AlphaFoldDB" id="A0A376FXR7"/>
<dbReference type="CDD" id="cd04301">
    <property type="entry name" value="NAT_SF"/>
    <property type="match status" value="1"/>
</dbReference>
<dbReference type="SUPFAM" id="SSF55729">
    <property type="entry name" value="Acyl-CoA N-acyltransferases (Nat)"/>
    <property type="match status" value="1"/>
</dbReference>
<dbReference type="GO" id="GO:0016747">
    <property type="term" value="F:acyltransferase activity, transferring groups other than amino-acyl groups"/>
    <property type="evidence" value="ECO:0007669"/>
    <property type="project" value="InterPro"/>
</dbReference>
<evidence type="ECO:0000259" key="1">
    <source>
        <dbReference type="PROSITE" id="PS51186"/>
    </source>
</evidence>
<organism evidence="2 3">
    <name type="scientific">Empedobacter falsenii</name>
    <dbReference type="NCBI Taxonomy" id="343874"/>
    <lineage>
        <taxon>Bacteria</taxon>
        <taxon>Pseudomonadati</taxon>
        <taxon>Bacteroidota</taxon>
        <taxon>Flavobacteriia</taxon>
        <taxon>Flavobacteriales</taxon>
        <taxon>Weeksellaceae</taxon>
        <taxon>Empedobacter</taxon>
    </lineage>
</organism>
<dbReference type="STRING" id="343874.GCA_000805695_02962"/>
<name>A0A376FXR7_9FLAO</name>
<dbReference type="RefSeq" id="WP_038332511.1">
    <property type="nucleotide sequence ID" value="NZ_JACAIY010000016.1"/>
</dbReference>
<dbReference type="PROSITE" id="PS51186">
    <property type="entry name" value="GNAT"/>
    <property type="match status" value="1"/>
</dbReference>
<feature type="domain" description="N-acetyltransferase" evidence="1">
    <location>
        <begin position="2"/>
        <end position="140"/>
    </location>
</feature>
<dbReference type="OrthoDB" id="9788755at2"/>
<gene>
    <name evidence="2" type="ORF">NCTC13456_00040</name>
</gene>
<evidence type="ECO:0000313" key="2">
    <source>
        <dbReference type="EMBL" id="STD52834.1"/>
    </source>
</evidence>
<dbReference type="Proteomes" id="UP000254737">
    <property type="component" value="Unassembled WGS sequence"/>
</dbReference>
<accession>A0A376FXR7</accession>